<evidence type="ECO:0000256" key="2">
    <source>
        <dbReference type="ARBA" id="ARBA00006376"/>
    </source>
</evidence>
<evidence type="ECO:0000313" key="10">
    <source>
        <dbReference type="Proteomes" id="UP000178023"/>
    </source>
</evidence>
<dbReference type="GO" id="GO:0019264">
    <property type="term" value="P:glycine biosynthetic process from serine"/>
    <property type="evidence" value="ECO:0007669"/>
    <property type="project" value="UniProtKB-UniRule"/>
</dbReference>
<dbReference type="PROSITE" id="PS00096">
    <property type="entry name" value="SHMT"/>
    <property type="match status" value="1"/>
</dbReference>
<feature type="binding site" evidence="6">
    <location>
        <position position="246"/>
    </location>
    <ligand>
        <name>(6S)-5,6,7,8-tetrahydrofolate</name>
        <dbReference type="ChEBI" id="CHEBI:57453"/>
    </ligand>
</feature>
<gene>
    <name evidence="6" type="primary">glyA</name>
    <name evidence="9" type="ORF">A2750_03795</name>
</gene>
<comment type="catalytic activity">
    <reaction evidence="6">
        <text>(6R)-5,10-methylene-5,6,7,8-tetrahydrofolate + glycine + H2O = (6S)-5,6,7,8-tetrahydrofolate + L-serine</text>
        <dbReference type="Rhea" id="RHEA:15481"/>
        <dbReference type="ChEBI" id="CHEBI:15377"/>
        <dbReference type="ChEBI" id="CHEBI:15636"/>
        <dbReference type="ChEBI" id="CHEBI:33384"/>
        <dbReference type="ChEBI" id="CHEBI:57305"/>
        <dbReference type="ChEBI" id="CHEBI:57453"/>
        <dbReference type="EC" id="2.1.2.1"/>
    </reaction>
</comment>
<dbReference type="CDD" id="cd00378">
    <property type="entry name" value="SHMT"/>
    <property type="match status" value="1"/>
</dbReference>
<evidence type="ECO:0000256" key="6">
    <source>
        <dbReference type="HAMAP-Rule" id="MF_00051"/>
    </source>
</evidence>
<comment type="subunit">
    <text evidence="6">Homodimer.</text>
</comment>
<dbReference type="GO" id="GO:0035999">
    <property type="term" value="P:tetrahydrofolate interconversion"/>
    <property type="evidence" value="ECO:0007669"/>
    <property type="project" value="UniProtKB-UniRule"/>
</dbReference>
<name>A0A1F8F3J4_9BACT</name>
<dbReference type="UniPathway" id="UPA00288">
    <property type="reaction ID" value="UER01023"/>
</dbReference>
<dbReference type="Gene3D" id="3.90.1150.10">
    <property type="entry name" value="Aspartate Aminotransferase, domain 1"/>
    <property type="match status" value="1"/>
</dbReference>
<feature type="domain" description="Serine hydroxymethyltransferase-like" evidence="8">
    <location>
        <begin position="8"/>
        <end position="385"/>
    </location>
</feature>
<comment type="subcellular location">
    <subcellularLocation>
        <location evidence="6">Cytoplasm</location>
    </subcellularLocation>
</comment>
<feature type="binding site" evidence="6">
    <location>
        <begin position="127"/>
        <end position="129"/>
    </location>
    <ligand>
        <name>(6S)-5,6,7,8-tetrahydrofolate</name>
        <dbReference type="ChEBI" id="CHEBI:57453"/>
    </ligand>
</feature>
<keyword evidence="3 6" id="KW-0554">One-carbon metabolism</keyword>
<keyword evidence="6" id="KW-0963">Cytoplasm</keyword>
<dbReference type="InterPro" id="IPR039429">
    <property type="entry name" value="SHMT-like_dom"/>
</dbReference>
<dbReference type="PANTHER" id="PTHR11680:SF35">
    <property type="entry name" value="SERINE HYDROXYMETHYLTRANSFERASE 1"/>
    <property type="match status" value="1"/>
</dbReference>
<dbReference type="Gene3D" id="3.40.640.10">
    <property type="entry name" value="Type I PLP-dependent aspartate aminotransferase-like (Major domain)"/>
    <property type="match status" value="1"/>
</dbReference>
<keyword evidence="4 6" id="KW-0808">Transferase</keyword>
<comment type="caution">
    <text evidence="9">The sequence shown here is derived from an EMBL/GenBank/DDBJ whole genome shotgun (WGS) entry which is preliminary data.</text>
</comment>
<dbReference type="PANTHER" id="PTHR11680">
    <property type="entry name" value="SERINE HYDROXYMETHYLTRANSFERASE"/>
    <property type="match status" value="1"/>
</dbReference>
<dbReference type="GO" id="GO:0005737">
    <property type="term" value="C:cytoplasm"/>
    <property type="evidence" value="ECO:0007669"/>
    <property type="project" value="UniProtKB-SubCell"/>
</dbReference>
<evidence type="ECO:0000259" key="8">
    <source>
        <dbReference type="Pfam" id="PF00464"/>
    </source>
</evidence>
<evidence type="ECO:0000256" key="7">
    <source>
        <dbReference type="PIRSR" id="PIRSR000412-50"/>
    </source>
</evidence>
<keyword evidence="5 6" id="KW-0663">Pyridoxal phosphate</keyword>
<accession>A0A1F8F3J4</accession>
<dbReference type="InterPro" id="IPR015422">
    <property type="entry name" value="PyrdxlP-dep_Trfase_small"/>
</dbReference>
<protein>
    <recommendedName>
        <fullName evidence="6">Serine hydroxymethyltransferase</fullName>
        <shortName evidence="6">SHMT</shortName>
        <shortName evidence="6">Serine methylase</shortName>
        <ecNumber evidence="6">2.1.2.1</ecNumber>
    </recommendedName>
</protein>
<dbReference type="GO" id="GO:0004372">
    <property type="term" value="F:glycine hydroxymethyltransferase activity"/>
    <property type="evidence" value="ECO:0007669"/>
    <property type="project" value="UniProtKB-UniRule"/>
</dbReference>
<dbReference type="EC" id="2.1.2.1" evidence="6"/>
<dbReference type="PIRSF" id="PIRSF000412">
    <property type="entry name" value="SHMT"/>
    <property type="match status" value="1"/>
</dbReference>
<comment type="similarity">
    <text evidence="2 6">Belongs to the SHMT family.</text>
</comment>
<comment type="pathway">
    <text evidence="6">One-carbon metabolism; tetrahydrofolate interconversion.</text>
</comment>
<dbReference type="GO" id="GO:0030170">
    <property type="term" value="F:pyridoxal phosphate binding"/>
    <property type="evidence" value="ECO:0007669"/>
    <property type="project" value="UniProtKB-UniRule"/>
</dbReference>
<comment type="cofactor">
    <cofactor evidence="1 6 7">
        <name>pyridoxal 5'-phosphate</name>
        <dbReference type="ChEBI" id="CHEBI:597326"/>
    </cofactor>
</comment>
<comment type="pathway">
    <text evidence="6">Amino-acid biosynthesis; glycine biosynthesis; glycine from L-serine: step 1/1.</text>
</comment>
<evidence type="ECO:0000256" key="4">
    <source>
        <dbReference type="ARBA" id="ARBA00022679"/>
    </source>
</evidence>
<dbReference type="GO" id="GO:0008168">
    <property type="term" value="F:methyltransferase activity"/>
    <property type="evidence" value="ECO:0007669"/>
    <property type="project" value="UniProtKB-KW"/>
</dbReference>
<keyword evidence="9" id="KW-0489">Methyltransferase</keyword>
<reference evidence="9 10" key="1">
    <citation type="journal article" date="2016" name="Nat. Commun.">
        <title>Thousands of microbial genomes shed light on interconnected biogeochemical processes in an aquifer system.</title>
        <authorList>
            <person name="Anantharaman K."/>
            <person name="Brown C.T."/>
            <person name="Hug L.A."/>
            <person name="Sharon I."/>
            <person name="Castelle C.J."/>
            <person name="Probst A.J."/>
            <person name="Thomas B.C."/>
            <person name="Singh A."/>
            <person name="Wilkins M.J."/>
            <person name="Karaoz U."/>
            <person name="Brodie E.L."/>
            <person name="Williams K.H."/>
            <person name="Hubbard S.S."/>
            <person name="Banfield J.F."/>
        </authorList>
    </citation>
    <scope>NUCLEOTIDE SEQUENCE [LARGE SCALE GENOMIC DNA]</scope>
</reference>
<dbReference type="InterPro" id="IPR049943">
    <property type="entry name" value="Ser_HO-MeTrfase-like"/>
</dbReference>
<dbReference type="AlphaFoldDB" id="A0A1F8F3J4"/>
<comment type="caution">
    <text evidence="6">Lacks conserved residue(s) required for the propagation of feature annotation.</text>
</comment>
<dbReference type="InterPro" id="IPR019798">
    <property type="entry name" value="Ser_HO-MeTrfase_PLP_BS"/>
</dbReference>
<dbReference type="InterPro" id="IPR015421">
    <property type="entry name" value="PyrdxlP-dep_Trfase_major"/>
</dbReference>
<keyword evidence="6" id="KW-0028">Amino-acid biosynthesis</keyword>
<evidence type="ECO:0000256" key="5">
    <source>
        <dbReference type="ARBA" id="ARBA00022898"/>
    </source>
</evidence>
<organism evidence="9 10">
    <name type="scientific">Candidatus Yanofskybacteria bacterium RIFCSPHIGHO2_01_FULL_45_42</name>
    <dbReference type="NCBI Taxonomy" id="1802671"/>
    <lineage>
        <taxon>Bacteria</taxon>
        <taxon>Candidatus Yanofskyibacteriota</taxon>
    </lineage>
</organism>
<dbReference type="UniPathway" id="UPA00193"/>
<dbReference type="GO" id="GO:0032259">
    <property type="term" value="P:methylation"/>
    <property type="evidence" value="ECO:0007669"/>
    <property type="project" value="UniProtKB-KW"/>
</dbReference>
<dbReference type="InterPro" id="IPR001085">
    <property type="entry name" value="Ser_HO-MeTrfase"/>
</dbReference>
<dbReference type="EMBL" id="MGJL01000020">
    <property type="protein sequence ID" value="OGN07714.1"/>
    <property type="molecule type" value="Genomic_DNA"/>
</dbReference>
<feature type="binding site" evidence="6">
    <location>
        <position position="123"/>
    </location>
    <ligand>
        <name>(6S)-5,6,7,8-tetrahydrofolate</name>
        <dbReference type="ChEBI" id="CHEBI:57453"/>
    </ligand>
</feature>
<evidence type="ECO:0000256" key="3">
    <source>
        <dbReference type="ARBA" id="ARBA00022563"/>
    </source>
</evidence>
<evidence type="ECO:0000313" key="9">
    <source>
        <dbReference type="EMBL" id="OGN07714.1"/>
    </source>
</evidence>
<dbReference type="InterPro" id="IPR015424">
    <property type="entry name" value="PyrdxlP-dep_Trfase"/>
</dbReference>
<dbReference type="Pfam" id="PF00464">
    <property type="entry name" value="SHMT"/>
    <property type="match status" value="1"/>
</dbReference>
<dbReference type="SUPFAM" id="SSF53383">
    <property type="entry name" value="PLP-dependent transferases"/>
    <property type="match status" value="1"/>
</dbReference>
<feature type="site" description="Plays an important role in substrate specificity" evidence="6">
    <location>
        <position position="230"/>
    </location>
</feature>
<dbReference type="NCBIfam" id="NF000586">
    <property type="entry name" value="PRK00011.1"/>
    <property type="match status" value="1"/>
</dbReference>
<evidence type="ECO:0000256" key="1">
    <source>
        <dbReference type="ARBA" id="ARBA00001933"/>
    </source>
</evidence>
<feature type="modified residue" description="N6-(pyridoxal phosphate)lysine" evidence="6 7">
    <location>
        <position position="231"/>
    </location>
</feature>
<dbReference type="Proteomes" id="UP000178023">
    <property type="component" value="Unassembled WGS sequence"/>
</dbReference>
<dbReference type="HAMAP" id="MF_00051">
    <property type="entry name" value="SHMT"/>
    <property type="match status" value="1"/>
</dbReference>
<sequence>MNYPNLKKGHSRIYRLIEQELKRQKRVINLVPSENFVSQAVLEALATPFTNKYAEGYPHRRYYHGNEVSDKLEDYTKGLALKIFKLSPEKWSVNVQPYSGSPANIAVYTALVGRGEKILSMNLEHGGHLTHGHKVSVTGQTWNFAHYGVGKDGFIDYAEVETIAQKEKPKLIICGATAYSRQIDFAKFGKIAKKINALLLADISHVAGLVVGGAHPSPFSHADVVTSTTHKTLRGPRGAFIVSRAELSDKIDKAVFPGLQGGPHLNNIAAMAVAFEEALKPNFKKYARQIIKNTQALAAELKKYGFKVISGGTDNHLLLVDVTPLGLPGKEAGELLEKAGIIVNKNIIPYDTRKPWDPSGIRLGTPAVTTRGMKEKEMRQIAECIRMILIDRLNPLKIRKEVERLTHRFKIPLTPND</sequence>
<proteinExistence type="inferred from homology"/>
<comment type="function">
    <text evidence="6">Catalyzes the reversible interconversion of serine and glycine with tetrahydrofolate (THF) serving as the one-carbon carrier. This reaction serves as the major source of one-carbon groups required for the biosynthesis of purines, thymidylate, methionine, and other important biomolecules. Also exhibits THF-independent aldolase activity toward beta-hydroxyamino acids, producing glycine and aldehydes, via a retro-aldol mechanism.</text>
</comment>